<dbReference type="OrthoDB" id="5771171at2"/>
<dbReference type="InterPro" id="IPR036390">
    <property type="entry name" value="WH_DNA-bd_sf"/>
</dbReference>
<dbReference type="Pfam" id="PF25212">
    <property type="entry name" value="HVO_A0114"/>
    <property type="match status" value="1"/>
</dbReference>
<dbReference type="Proteomes" id="UP000218765">
    <property type="component" value="Chromosome"/>
</dbReference>
<keyword evidence="2" id="KW-1185">Reference proteome</keyword>
<name>A0A1Z4VN91_9GAMM</name>
<protein>
    <submittedName>
        <fullName evidence="1">Transcriptional regulator</fullName>
    </submittedName>
</protein>
<gene>
    <name evidence="1" type="ORF">FOKN1_0571</name>
</gene>
<dbReference type="KEGG" id="ttc:FOKN1_0571"/>
<organism evidence="1 2">
    <name type="scientific">Thiohalobacter thiocyanaticus</name>
    <dbReference type="NCBI Taxonomy" id="585455"/>
    <lineage>
        <taxon>Bacteria</taxon>
        <taxon>Pseudomonadati</taxon>
        <taxon>Pseudomonadota</taxon>
        <taxon>Gammaproteobacteria</taxon>
        <taxon>Thiohalobacterales</taxon>
        <taxon>Thiohalobacteraceae</taxon>
        <taxon>Thiohalobacter</taxon>
    </lineage>
</organism>
<accession>A0A1Z4VN91</accession>
<evidence type="ECO:0000313" key="2">
    <source>
        <dbReference type="Proteomes" id="UP000218765"/>
    </source>
</evidence>
<sequence>MSRIEFEVLKPQAALEAFTDTWRRTQAGDDIPPRIVFGSLHALFSAITEKRLELVRFVAAHPGLNTHALAEQLSRNYKNVHTDVARLMELELLEKDSRGRLSAPFDEIVIHAAVRDAA</sequence>
<dbReference type="RefSeq" id="WP_096364524.1">
    <property type="nucleotide sequence ID" value="NZ_AP018052.1"/>
</dbReference>
<reference evidence="1 2" key="1">
    <citation type="submission" date="2017-05" db="EMBL/GenBank/DDBJ databases">
        <title>Thiocyanate degradation by Thiohalobacter thiocyanaticus FOKN1.</title>
        <authorList>
            <person name="Oshiki M."/>
            <person name="Fukushima T."/>
            <person name="Kawano S."/>
            <person name="Nakagawa J."/>
        </authorList>
    </citation>
    <scope>NUCLEOTIDE SEQUENCE [LARGE SCALE GENOMIC DNA]</scope>
    <source>
        <strain evidence="1 2">FOKN1</strain>
    </source>
</reference>
<dbReference type="SUPFAM" id="SSF46785">
    <property type="entry name" value="Winged helix' DNA-binding domain"/>
    <property type="match status" value="1"/>
</dbReference>
<dbReference type="InterPro" id="IPR036388">
    <property type="entry name" value="WH-like_DNA-bd_sf"/>
</dbReference>
<dbReference type="AlphaFoldDB" id="A0A1Z4VN91"/>
<proteinExistence type="predicted"/>
<dbReference type="EMBL" id="AP018052">
    <property type="protein sequence ID" value="BAZ92973.1"/>
    <property type="molecule type" value="Genomic_DNA"/>
</dbReference>
<dbReference type="Gene3D" id="1.10.10.10">
    <property type="entry name" value="Winged helix-like DNA-binding domain superfamily/Winged helix DNA-binding domain"/>
    <property type="match status" value="1"/>
</dbReference>
<evidence type="ECO:0000313" key="1">
    <source>
        <dbReference type="EMBL" id="BAZ92973.1"/>
    </source>
</evidence>